<keyword evidence="3" id="KW-1185">Reference proteome</keyword>
<dbReference type="EMBL" id="KZ805401">
    <property type="protein sequence ID" value="PVH99028.1"/>
    <property type="molecule type" value="Genomic_DNA"/>
</dbReference>
<evidence type="ECO:0000313" key="2">
    <source>
        <dbReference type="EMBL" id="PVH99028.1"/>
    </source>
</evidence>
<proteinExistence type="predicted"/>
<organism evidence="2 3">
    <name type="scientific">Periconia macrospinosa</name>
    <dbReference type="NCBI Taxonomy" id="97972"/>
    <lineage>
        <taxon>Eukaryota</taxon>
        <taxon>Fungi</taxon>
        <taxon>Dikarya</taxon>
        <taxon>Ascomycota</taxon>
        <taxon>Pezizomycotina</taxon>
        <taxon>Dothideomycetes</taxon>
        <taxon>Pleosporomycetidae</taxon>
        <taxon>Pleosporales</taxon>
        <taxon>Massarineae</taxon>
        <taxon>Periconiaceae</taxon>
        <taxon>Periconia</taxon>
    </lineage>
</organism>
<dbReference type="Proteomes" id="UP000244855">
    <property type="component" value="Unassembled WGS sequence"/>
</dbReference>
<feature type="region of interest" description="Disordered" evidence="1">
    <location>
        <begin position="32"/>
        <end position="65"/>
    </location>
</feature>
<dbReference type="AlphaFoldDB" id="A0A2V1DLW7"/>
<evidence type="ECO:0008006" key="4">
    <source>
        <dbReference type="Google" id="ProtNLM"/>
    </source>
</evidence>
<protein>
    <recommendedName>
        <fullName evidence="4">MACPF domain-containing protein</fullName>
    </recommendedName>
</protein>
<dbReference type="STRING" id="97972.A0A2V1DLW7"/>
<dbReference type="OrthoDB" id="3231004at2759"/>
<reference evidence="2 3" key="1">
    <citation type="journal article" date="2018" name="Sci. Rep.">
        <title>Comparative genomics provides insights into the lifestyle and reveals functional heterogeneity of dark septate endophytic fungi.</title>
        <authorList>
            <person name="Knapp D.G."/>
            <person name="Nemeth J.B."/>
            <person name="Barry K."/>
            <person name="Hainaut M."/>
            <person name="Henrissat B."/>
            <person name="Johnson J."/>
            <person name="Kuo A."/>
            <person name="Lim J.H.P."/>
            <person name="Lipzen A."/>
            <person name="Nolan M."/>
            <person name="Ohm R.A."/>
            <person name="Tamas L."/>
            <person name="Grigoriev I.V."/>
            <person name="Spatafora J.W."/>
            <person name="Nagy L.G."/>
            <person name="Kovacs G.M."/>
        </authorList>
    </citation>
    <scope>NUCLEOTIDE SEQUENCE [LARGE SCALE GENOMIC DNA]</scope>
    <source>
        <strain evidence="2 3">DSE2036</strain>
    </source>
</reference>
<feature type="region of interest" description="Disordered" evidence="1">
    <location>
        <begin position="440"/>
        <end position="464"/>
    </location>
</feature>
<accession>A0A2V1DLW7</accession>
<sequence>MSLTAPYTNAMRIGQGFNTYTQEIRLDNAVRVGPALPPPKADENLGNPTTKSPPSPPVTPGTAAQNDSREIPALAINGQQETAPAVQRSVTPTSELGTALDVVSAPTGELPFEIKGPAPTTSQSVTYSTRAIENVSDIMDALNISTSMSIKYGTIHGNGNASFVNENKVLESELNYVVSVMVNNDARAIKKDMEFQDIPGLPLDRFTEVYGDSFISGFMEGGEFNAIISVKLTDKSKYRSVKQAVDVQLAVGPPTLEIGASEAVSKEHSEALRNTEISISVNWVGGGEIKRPQVPWTIPSVVAVANAFPSMVARSSARTQAILTRYTSLRSFQTWKWARLLEQRDIWEKDPRNQKGGEHNKDGHAKYEEPIIILNYVPCSLYTAELFDALMKYKKLWKHIGDILQNPSQYKLRPGLDGKPTTAIQKTPSKVDVKNLSPLLTRDPAKKSSASATVSEAGSPCDDGTDALGIERAITFQVEEGAVGWNLTENNLRRDPIPPEPVALNEARLLCREAMTLITEEASRLVDHPHLAYAQFSPTTKSTRMKRPNYAYPEVLAQRLPIPIHNDILSDLSTDGAYLKTIAYARSGEDSIWFEPDMVGDPKASEADFKEKFGYGGKYEDFSTLEFTEPRGSKGANPLRRIALHKYEVSFFKSIIASAHLKGAENAIGALGLAFTHAAPADEEARSDGCTHHLGDPHFHPKPVENIDFKALDLRNVDITKVEIAYVPGSGYISGVTFYDQVNGQETKRLSWRQWEGKEPQGLVRVVNEPPERGDGTVWRFVGLAGSWVDTMGKGHLLARVSGIWKKDGE</sequence>
<gene>
    <name evidence="2" type="ORF">DM02DRAFT_629778</name>
</gene>
<name>A0A2V1DLW7_9PLEO</name>
<evidence type="ECO:0000313" key="3">
    <source>
        <dbReference type="Proteomes" id="UP000244855"/>
    </source>
</evidence>
<evidence type="ECO:0000256" key="1">
    <source>
        <dbReference type="SAM" id="MobiDB-lite"/>
    </source>
</evidence>